<proteinExistence type="predicted"/>
<dbReference type="EMBL" id="VIGI01000002">
    <property type="protein sequence ID" value="KAB8303707.1"/>
    <property type="molecule type" value="Genomic_DNA"/>
</dbReference>
<evidence type="ECO:0000259" key="8">
    <source>
        <dbReference type="Pfam" id="PF09430"/>
    </source>
</evidence>
<feature type="domain" description="ER membrane protein complex subunit 7 beta-sandwich" evidence="8">
    <location>
        <begin position="34"/>
        <end position="163"/>
    </location>
</feature>
<accession>A0A5N6KJ50</accession>
<dbReference type="PANTHER" id="PTHR13605">
    <property type="entry name" value="ER MEMBRANE PROTEIN COMPLEX SUBUNIT 7"/>
    <property type="match status" value="1"/>
</dbReference>
<sequence>MRFSTISALSLLSLLPSALATHLLLTIPTTPQLNPATLLPSTHATLSTLSHTHTAPLTSSNSFSFRNLTSGSYLLTISSQTHAFIPLRIDIHPASSEPNLIPVEAFTTFRSNEWSNKGEVVPVSKLGNGKYTAEVKVLVEKNYYLERVGFSPLSLLKNPMILIAGFSMVIVFGMPYLMDNMDPELKAEFEERQKGGGALGGGANPANPLQNFDAAAWLAGSGGKKNEGSAASGGREVINIRDYDTYTGPNQNEGCEEMGRCM</sequence>
<dbReference type="Proteomes" id="UP000326757">
    <property type="component" value="Unassembled WGS sequence"/>
</dbReference>
<dbReference type="InterPro" id="IPR039163">
    <property type="entry name" value="EMC7"/>
</dbReference>
<dbReference type="AlphaFoldDB" id="A0A5N6KJ50"/>
<gene>
    <name evidence="9" type="ORF">EYC80_005091</name>
</gene>
<evidence type="ECO:0000256" key="1">
    <source>
        <dbReference type="ARBA" id="ARBA00004167"/>
    </source>
</evidence>
<dbReference type="OrthoDB" id="27095at2759"/>
<evidence type="ECO:0000256" key="4">
    <source>
        <dbReference type="ARBA" id="ARBA00022989"/>
    </source>
</evidence>
<evidence type="ECO:0000313" key="10">
    <source>
        <dbReference type="Proteomes" id="UP000326757"/>
    </source>
</evidence>
<keyword evidence="2 6" id="KW-0812">Transmembrane</keyword>
<evidence type="ECO:0000256" key="6">
    <source>
        <dbReference type="SAM" id="Phobius"/>
    </source>
</evidence>
<name>A0A5N6KJ50_MONLA</name>
<feature type="chain" id="PRO_5025009378" description="ER membrane protein complex subunit 7 beta-sandwich domain-containing protein" evidence="7">
    <location>
        <begin position="21"/>
        <end position="262"/>
    </location>
</feature>
<organism evidence="9 10">
    <name type="scientific">Monilinia laxa</name>
    <name type="common">Brown rot fungus</name>
    <name type="synonym">Sclerotinia laxa</name>
    <dbReference type="NCBI Taxonomy" id="61186"/>
    <lineage>
        <taxon>Eukaryota</taxon>
        <taxon>Fungi</taxon>
        <taxon>Dikarya</taxon>
        <taxon>Ascomycota</taxon>
        <taxon>Pezizomycotina</taxon>
        <taxon>Leotiomycetes</taxon>
        <taxon>Helotiales</taxon>
        <taxon>Sclerotiniaceae</taxon>
        <taxon>Monilinia</taxon>
    </lineage>
</organism>
<dbReference type="Pfam" id="PF09430">
    <property type="entry name" value="EMC7_beta-sandw"/>
    <property type="match status" value="1"/>
</dbReference>
<dbReference type="PANTHER" id="PTHR13605:SF4">
    <property type="entry name" value="ER MEMBRANE PROTEIN COMPLEX SUBUNIT 7"/>
    <property type="match status" value="1"/>
</dbReference>
<keyword evidence="5 6" id="KW-0472">Membrane</keyword>
<evidence type="ECO:0000313" key="9">
    <source>
        <dbReference type="EMBL" id="KAB8303707.1"/>
    </source>
</evidence>
<keyword evidence="10" id="KW-1185">Reference proteome</keyword>
<reference evidence="9 10" key="1">
    <citation type="submission" date="2019-06" db="EMBL/GenBank/DDBJ databases">
        <title>Genome Sequence of the Brown Rot Fungal Pathogen Monilinia laxa.</title>
        <authorList>
            <person name="De Miccolis Angelini R.M."/>
            <person name="Landi L."/>
            <person name="Abate D."/>
            <person name="Pollastro S."/>
            <person name="Romanazzi G."/>
            <person name="Faretra F."/>
        </authorList>
    </citation>
    <scope>NUCLEOTIDE SEQUENCE [LARGE SCALE GENOMIC DNA]</scope>
    <source>
        <strain evidence="9 10">Mlax316</strain>
    </source>
</reference>
<keyword evidence="4 6" id="KW-1133">Transmembrane helix</keyword>
<feature type="signal peptide" evidence="7">
    <location>
        <begin position="1"/>
        <end position="20"/>
    </location>
</feature>
<evidence type="ECO:0000256" key="3">
    <source>
        <dbReference type="ARBA" id="ARBA00022729"/>
    </source>
</evidence>
<comment type="subcellular location">
    <subcellularLocation>
        <location evidence="1">Membrane</location>
        <topology evidence="1">Single-pass membrane protein</topology>
    </subcellularLocation>
</comment>
<evidence type="ECO:0000256" key="5">
    <source>
        <dbReference type="ARBA" id="ARBA00023136"/>
    </source>
</evidence>
<evidence type="ECO:0000256" key="2">
    <source>
        <dbReference type="ARBA" id="ARBA00022692"/>
    </source>
</evidence>
<feature type="transmembrane region" description="Helical" evidence="6">
    <location>
        <begin position="160"/>
        <end position="178"/>
    </location>
</feature>
<keyword evidence="3 7" id="KW-0732">Signal</keyword>
<dbReference type="GO" id="GO:0072546">
    <property type="term" value="C:EMC complex"/>
    <property type="evidence" value="ECO:0007669"/>
    <property type="project" value="TreeGrafter"/>
</dbReference>
<dbReference type="InterPro" id="IPR019008">
    <property type="entry name" value="Beta_sandwich_EMC7"/>
</dbReference>
<evidence type="ECO:0000256" key="7">
    <source>
        <dbReference type="SAM" id="SignalP"/>
    </source>
</evidence>
<protein>
    <recommendedName>
        <fullName evidence="8">ER membrane protein complex subunit 7 beta-sandwich domain-containing protein</fullName>
    </recommendedName>
</protein>
<comment type="caution">
    <text evidence="9">The sequence shown here is derived from an EMBL/GenBank/DDBJ whole genome shotgun (WGS) entry which is preliminary data.</text>
</comment>